<comment type="caution">
    <text evidence="2">The sequence shown here is derived from an EMBL/GenBank/DDBJ whole genome shotgun (WGS) entry which is preliminary data.</text>
</comment>
<keyword evidence="3" id="KW-1185">Reference proteome</keyword>
<dbReference type="InterPro" id="IPR009506">
    <property type="entry name" value="YjiS-like"/>
</dbReference>
<name>A0A838BUS1_9HYPH</name>
<protein>
    <submittedName>
        <fullName evidence="2">DUF1127 domain-containing protein</fullName>
    </submittedName>
</protein>
<dbReference type="RefSeq" id="WP_181054862.1">
    <property type="nucleotide sequence ID" value="NZ_JACDXJ010000003.1"/>
</dbReference>
<feature type="domain" description="YjiS-like" evidence="1">
    <location>
        <begin position="6"/>
        <end position="42"/>
    </location>
</feature>
<evidence type="ECO:0000313" key="2">
    <source>
        <dbReference type="EMBL" id="MBA1159287.1"/>
    </source>
</evidence>
<evidence type="ECO:0000313" key="3">
    <source>
        <dbReference type="Proteomes" id="UP000572984"/>
    </source>
</evidence>
<dbReference type="AlphaFoldDB" id="A0A838BUS1"/>
<dbReference type="EMBL" id="JACDXJ010000003">
    <property type="protein sequence ID" value="MBA1159287.1"/>
    <property type="molecule type" value="Genomic_DNA"/>
</dbReference>
<proteinExistence type="predicted"/>
<dbReference type="Proteomes" id="UP000572984">
    <property type="component" value="Unassembled WGS sequence"/>
</dbReference>
<accession>A0A838BUS1</accession>
<reference evidence="2 3" key="1">
    <citation type="submission" date="2020-07" db="EMBL/GenBank/DDBJ databases">
        <title>Draft genome and description of Microvirga mediterraneensis Marseille-Q2068 sp. nov.</title>
        <authorList>
            <person name="Boxberger M."/>
        </authorList>
    </citation>
    <scope>NUCLEOTIDE SEQUENCE [LARGE SCALE GENOMIC DNA]</scope>
    <source>
        <strain evidence="2 3">Marseille-Q2068</strain>
    </source>
</reference>
<organism evidence="2 3">
    <name type="scientific">Microvirga mediterraneensis</name>
    <dbReference type="NCBI Taxonomy" id="2754695"/>
    <lineage>
        <taxon>Bacteria</taxon>
        <taxon>Pseudomonadati</taxon>
        <taxon>Pseudomonadota</taxon>
        <taxon>Alphaproteobacteria</taxon>
        <taxon>Hyphomicrobiales</taxon>
        <taxon>Methylobacteriaceae</taxon>
        <taxon>Microvirga</taxon>
    </lineage>
</organism>
<dbReference type="Pfam" id="PF06568">
    <property type="entry name" value="YjiS-like"/>
    <property type="match status" value="1"/>
</dbReference>
<gene>
    <name evidence="2" type="ORF">H0S73_24730</name>
</gene>
<sequence length="51" mass="5879">MFVTILLSKLRAYRRYRETLRELSGLTDRELDDIGLSRSEIDAIAHRSAVA</sequence>
<evidence type="ECO:0000259" key="1">
    <source>
        <dbReference type="Pfam" id="PF06568"/>
    </source>
</evidence>